<dbReference type="PANTHER" id="PTHR31517:SF59">
    <property type="entry name" value="PEROXIDASE"/>
    <property type="match status" value="1"/>
</dbReference>
<feature type="binding site" evidence="15">
    <location>
        <position position="263"/>
    </location>
    <ligand>
        <name>Ca(2+)</name>
        <dbReference type="ChEBI" id="CHEBI:29108"/>
        <label>2</label>
    </ligand>
</feature>
<dbReference type="PRINTS" id="PR00458">
    <property type="entry name" value="PEROXIDASE"/>
</dbReference>
<feature type="active site" description="Proton acceptor" evidence="13">
    <location>
        <position position="74"/>
    </location>
</feature>
<dbReference type="InterPro" id="IPR033905">
    <property type="entry name" value="Secretory_peroxidase"/>
</dbReference>
<dbReference type="EC" id="1.11.1.7" evidence="3 18"/>
<dbReference type="OrthoDB" id="2113341at2759"/>
<comment type="cofactor">
    <cofactor evidence="15 18">
        <name>heme b</name>
        <dbReference type="ChEBI" id="CHEBI:60344"/>
    </cofactor>
    <text evidence="15 18">Binds 1 heme b (iron(II)-protoporphyrin IX) group per subunit.</text>
</comment>
<comment type="function">
    <text evidence="2">Removal of H(2)O(2), oxidation of toxic reductants, biosynthesis and degradation of lignin, suberization, auxin catabolism, response to environmental stresses such as wounding, pathogen attack and oxidative stress. These functions might be dependent on each isozyme/isoform in each plant tissue.</text>
</comment>
<evidence type="ECO:0000256" key="3">
    <source>
        <dbReference type="ARBA" id="ARBA00012313"/>
    </source>
</evidence>
<dbReference type="GO" id="GO:0006979">
    <property type="term" value="P:response to oxidative stress"/>
    <property type="evidence" value="ECO:0007669"/>
    <property type="project" value="UniProtKB-UniRule"/>
</dbReference>
<comment type="cofactor">
    <cofactor evidence="15 18">
        <name>Ca(2+)</name>
        <dbReference type="ChEBI" id="CHEBI:29108"/>
    </cofactor>
    <text evidence="15 18">Binds 2 calcium ions per subunit.</text>
</comment>
<dbReference type="CDD" id="cd00693">
    <property type="entry name" value="secretory_peroxidase"/>
    <property type="match status" value="1"/>
</dbReference>
<keyword evidence="6 18" id="KW-0349">Heme</keyword>
<reference evidence="20 21" key="1">
    <citation type="journal article" date="2017" name="Mol. Plant">
        <title>The Genome of Medicinal Plant Macleaya cordata Provides New Insights into Benzylisoquinoline Alkaloids Metabolism.</title>
        <authorList>
            <person name="Liu X."/>
            <person name="Liu Y."/>
            <person name="Huang P."/>
            <person name="Ma Y."/>
            <person name="Qing Z."/>
            <person name="Tang Q."/>
            <person name="Cao H."/>
            <person name="Cheng P."/>
            <person name="Zheng Y."/>
            <person name="Yuan Z."/>
            <person name="Zhou Y."/>
            <person name="Liu J."/>
            <person name="Tang Z."/>
            <person name="Zhuo Y."/>
            <person name="Zhang Y."/>
            <person name="Yu L."/>
            <person name="Huang J."/>
            <person name="Yang P."/>
            <person name="Peng Q."/>
            <person name="Zhang J."/>
            <person name="Jiang W."/>
            <person name="Zhang Z."/>
            <person name="Lin K."/>
            <person name="Ro D.K."/>
            <person name="Chen X."/>
            <person name="Xiong X."/>
            <person name="Shang Y."/>
            <person name="Huang S."/>
            <person name="Zeng J."/>
        </authorList>
    </citation>
    <scope>NUCLEOTIDE SEQUENCE [LARGE SCALE GENOMIC DNA]</scope>
    <source>
        <strain evidence="21">cv. BLH2017</strain>
        <tissue evidence="20">Root</tissue>
    </source>
</reference>
<evidence type="ECO:0000256" key="1">
    <source>
        <dbReference type="ARBA" id="ARBA00000189"/>
    </source>
</evidence>
<comment type="similarity">
    <text evidence="18">Belongs to the peroxidase family. Classical plant (class III) peroxidase subfamily.</text>
</comment>
<evidence type="ECO:0000256" key="4">
    <source>
        <dbReference type="ARBA" id="ARBA00022525"/>
    </source>
</evidence>
<dbReference type="InterPro" id="IPR019794">
    <property type="entry name" value="Peroxidases_AS"/>
</dbReference>
<dbReference type="GO" id="GO:0005576">
    <property type="term" value="C:extracellular region"/>
    <property type="evidence" value="ECO:0007669"/>
    <property type="project" value="UniProtKB-SubCell"/>
</dbReference>
<keyword evidence="7 15" id="KW-0479">Metal-binding</keyword>
<evidence type="ECO:0000259" key="19">
    <source>
        <dbReference type="PROSITE" id="PS50873"/>
    </source>
</evidence>
<dbReference type="OMA" id="ACKIRTH"/>
<feature type="binding site" evidence="15">
    <location>
        <position position="201"/>
    </location>
    <ligand>
        <name>Ca(2+)</name>
        <dbReference type="ChEBI" id="CHEBI:29108"/>
        <label>2</label>
    </ligand>
</feature>
<name>A0A200PLW3_MACCD</name>
<dbReference type="GO" id="GO:0046872">
    <property type="term" value="F:metal ion binding"/>
    <property type="evidence" value="ECO:0007669"/>
    <property type="project" value="UniProtKB-UniRule"/>
</dbReference>
<proteinExistence type="inferred from homology"/>
<dbReference type="GO" id="GO:0042744">
    <property type="term" value="P:hydrogen peroxide catabolic process"/>
    <property type="evidence" value="ECO:0007669"/>
    <property type="project" value="UniProtKB-KW"/>
</dbReference>
<evidence type="ECO:0000256" key="13">
    <source>
        <dbReference type="PIRSR" id="PIRSR600823-1"/>
    </source>
</evidence>
<keyword evidence="18" id="KW-0376">Hydrogen peroxide</keyword>
<feature type="binding site" evidence="14">
    <location>
        <position position="169"/>
    </location>
    <ligand>
        <name>substrate</name>
    </ligand>
</feature>
<accession>A0A200PLW3</accession>
<dbReference type="Gene3D" id="1.10.520.10">
    <property type="match status" value="1"/>
</dbReference>
<dbReference type="FunFam" id="1.10.420.10:FF:000007">
    <property type="entry name" value="Peroxidase"/>
    <property type="match status" value="1"/>
</dbReference>
<evidence type="ECO:0000256" key="8">
    <source>
        <dbReference type="ARBA" id="ARBA00022729"/>
    </source>
</evidence>
<feature type="binding site" evidence="15">
    <location>
        <position position="80"/>
    </location>
    <ligand>
        <name>Ca(2+)</name>
        <dbReference type="ChEBI" id="CHEBI:29108"/>
        <label>1</label>
    </ligand>
</feature>
<feature type="binding site" description="axial binding residue" evidence="15">
    <location>
        <position position="200"/>
    </location>
    <ligand>
        <name>heme b</name>
        <dbReference type="ChEBI" id="CHEBI:60344"/>
    </ligand>
    <ligandPart>
        <name>Fe</name>
        <dbReference type="ChEBI" id="CHEBI:18248"/>
    </ligandPart>
</feature>
<evidence type="ECO:0000256" key="15">
    <source>
        <dbReference type="PIRSR" id="PIRSR600823-3"/>
    </source>
</evidence>
<dbReference type="AlphaFoldDB" id="A0A200PLW3"/>
<keyword evidence="9 15" id="KW-0106">Calcium</keyword>
<keyword evidence="11 15" id="KW-0408">Iron</keyword>
<feature type="binding site" evidence="15">
    <location>
        <position position="253"/>
    </location>
    <ligand>
        <name>Ca(2+)</name>
        <dbReference type="ChEBI" id="CHEBI:29108"/>
        <label>2</label>
    </ligand>
</feature>
<evidence type="ECO:0000256" key="9">
    <source>
        <dbReference type="ARBA" id="ARBA00022837"/>
    </source>
</evidence>
<sequence length="351" mass="37985">MKMNNTVLVGLTLGLALILVNFTTFSYAQLQFGFYKGKCKDKTVDVEAIVTGIIKERIKTDSSIVAALLRMQFHDCFVKGCDASLLLDGSASEKTAPPNLSVRGYELINDIKVALENQCGFRTVSCADIIVMATRDAVSESTGNIKFRYEVPTGRMDGKVSLATNVDLPSPRITVKDSIIAFGKKKLSSTEMVLLLGGGHTVGITHCSLFKYRLYSYNATHKQDPTMDKAEAEELKTKCHVSSDTDNVPIDLDQTPGNSLLVDNGFYKQIQAGRGILEIDQALALDKATMAAVNWFSANAIDFLVEFGKAMVKLGNVDVLTGNGPDREIREKCGAINSSAPASSGPLNLLP</sequence>
<gene>
    <name evidence="20" type="ORF">BVC80_8605g11</name>
</gene>
<dbReference type="PROSITE" id="PS50873">
    <property type="entry name" value="PEROXIDASE_4"/>
    <property type="match status" value="1"/>
</dbReference>
<evidence type="ECO:0000256" key="16">
    <source>
        <dbReference type="PIRSR" id="PIRSR600823-4"/>
    </source>
</evidence>
<dbReference type="GO" id="GO:0140825">
    <property type="term" value="F:lactoperoxidase activity"/>
    <property type="evidence" value="ECO:0007669"/>
    <property type="project" value="UniProtKB-EC"/>
</dbReference>
<evidence type="ECO:0000256" key="10">
    <source>
        <dbReference type="ARBA" id="ARBA00023002"/>
    </source>
</evidence>
<dbReference type="Pfam" id="PF00141">
    <property type="entry name" value="peroxidase"/>
    <property type="match status" value="1"/>
</dbReference>
<dbReference type="Proteomes" id="UP000195402">
    <property type="component" value="Unassembled WGS sequence"/>
</dbReference>
<evidence type="ECO:0000256" key="14">
    <source>
        <dbReference type="PIRSR" id="PIRSR600823-2"/>
    </source>
</evidence>
<dbReference type="InterPro" id="IPR000823">
    <property type="entry name" value="Peroxidase_pln"/>
</dbReference>
<feature type="disulfide bond" evidence="17">
    <location>
        <begin position="126"/>
        <end position="333"/>
    </location>
</feature>
<dbReference type="FunCoup" id="A0A200PLW3">
    <property type="interactions" value="75"/>
</dbReference>
<dbReference type="SUPFAM" id="SSF48113">
    <property type="entry name" value="Heme-dependent peroxidases"/>
    <property type="match status" value="1"/>
</dbReference>
<evidence type="ECO:0000313" key="21">
    <source>
        <dbReference type="Proteomes" id="UP000195402"/>
    </source>
</evidence>
<dbReference type="EMBL" id="MVGT01004529">
    <property type="protein sequence ID" value="OUZ99191.1"/>
    <property type="molecule type" value="Genomic_DNA"/>
</dbReference>
<dbReference type="PROSITE" id="PS00436">
    <property type="entry name" value="PEROXIDASE_2"/>
    <property type="match status" value="1"/>
</dbReference>
<feature type="disulfide bond" evidence="17">
    <location>
        <begin position="76"/>
        <end position="81"/>
    </location>
</feature>
<feature type="binding site" evidence="15">
    <location>
        <position position="93"/>
    </location>
    <ligand>
        <name>Ca(2+)</name>
        <dbReference type="ChEBI" id="CHEBI:29108"/>
        <label>1</label>
    </ligand>
</feature>
<dbReference type="InterPro" id="IPR002016">
    <property type="entry name" value="Haem_peroxidase"/>
</dbReference>
<keyword evidence="21" id="KW-1185">Reference proteome</keyword>
<evidence type="ECO:0000256" key="7">
    <source>
        <dbReference type="ARBA" id="ARBA00022723"/>
    </source>
</evidence>
<evidence type="ECO:0000256" key="12">
    <source>
        <dbReference type="ARBA" id="ARBA00023157"/>
    </source>
</evidence>
<keyword evidence="4 18" id="KW-0964">Secreted</keyword>
<dbReference type="STRING" id="56857.A0A200PLW3"/>
<evidence type="ECO:0000256" key="6">
    <source>
        <dbReference type="ARBA" id="ARBA00022617"/>
    </source>
</evidence>
<dbReference type="PRINTS" id="PR00461">
    <property type="entry name" value="PLPEROXIDASE"/>
</dbReference>
<keyword evidence="12 17" id="KW-1015">Disulfide bond</keyword>
<dbReference type="Gene3D" id="1.10.420.10">
    <property type="entry name" value="Peroxidase, domain 2"/>
    <property type="match status" value="1"/>
</dbReference>
<feature type="binding site" evidence="15">
    <location>
        <position position="75"/>
    </location>
    <ligand>
        <name>Ca(2+)</name>
        <dbReference type="ChEBI" id="CHEBI:29108"/>
        <label>1</label>
    </ligand>
</feature>
<dbReference type="InParanoid" id="A0A200PLW3"/>
<dbReference type="GO" id="GO:0020037">
    <property type="term" value="F:heme binding"/>
    <property type="evidence" value="ECO:0007669"/>
    <property type="project" value="UniProtKB-UniRule"/>
</dbReference>
<comment type="catalytic activity">
    <reaction evidence="1 18">
        <text>2 a phenolic donor + H2O2 = 2 a phenolic radical donor + 2 H2O</text>
        <dbReference type="Rhea" id="RHEA:56136"/>
        <dbReference type="ChEBI" id="CHEBI:15377"/>
        <dbReference type="ChEBI" id="CHEBI:16240"/>
        <dbReference type="ChEBI" id="CHEBI:139520"/>
        <dbReference type="ChEBI" id="CHEBI:139521"/>
        <dbReference type="EC" id="1.11.1.7"/>
    </reaction>
</comment>
<keyword evidence="5 18" id="KW-0575">Peroxidase</keyword>
<feature type="disulfide bond" evidence="17">
    <location>
        <begin position="207"/>
        <end position="239"/>
    </location>
</feature>
<feature type="binding site" evidence="15">
    <location>
        <position position="84"/>
    </location>
    <ligand>
        <name>Ca(2+)</name>
        <dbReference type="ChEBI" id="CHEBI:29108"/>
        <label>1</label>
    </ligand>
</feature>
<comment type="subcellular location">
    <subcellularLocation>
        <location evidence="18">Secreted</location>
    </subcellularLocation>
</comment>
<keyword evidence="8" id="KW-0732">Signal</keyword>
<feature type="disulfide bond" evidence="17">
    <location>
        <begin position="39"/>
        <end position="119"/>
    </location>
</feature>
<feature type="binding site" evidence="15">
    <location>
        <position position="82"/>
    </location>
    <ligand>
        <name>Ca(2+)</name>
        <dbReference type="ChEBI" id="CHEBI:29108"/>
        <label>1</label>
    </ligand>
</feature>
<keyword evidence="10 18" id="KW-0560">Oxidoreductase</keyword>
<evidence type="ECO:0000256" key="5">
    <source>
        <dbReference type="ARBA" id="ARBA00022559"/>
    </source>
</evidence>
<evidence type="ECO:0000256" key="11">
    <source>
        <dbReference type="ARBA" id="ARBA00023004"/>
    </source>
</evidence>
<organism evidence="20 21">
    <name type="scientific">Macleaya cordata</name>
    <name type="common">Five-seeded plume-poppy</name>
    <name type="synonym">Bocconia cordata</name>
    <dbReference type="NCBI Taxonomy" id="56857"/>
    <lineage>
        <taxon>Eukaryota</taxon>
        <taxon>Viridiplantae</taxon>
        <taxon>Streptophyta</taxon>
        <taxon>Embryophyta</taxon>
        <taxon>Tracheophyta</taxon>
        <taxon>Spermatophyta</taxon>
        <taxon>Magnoliopsida</taxon>
        <taxon>Ranunculales</taxon>
        <taxon>Papaveraceae</taxon>
        <taxon>Papaveroideae</taxon>
        <taxon>Macleaya</taxon>
    </lineage>
</organism>
<protein>
    <recommendedName>
        <fullName evidence="3 18">Peroxidase</fullName>
        <ecNumber evidence="3 18">1.11.1.7</ecNumber>
    </recommendedName>
</protein>
<feature type="domain" description="Plant heme peroxidase family profile" evidence="19">
    <location>
        <begin position="29"/>
        <end position="337"/>
    </location>
</feature>
<dbReference type="PANTHER" id="PTHR31517">
    <property type="match status" value="1"/>
</dbReference>
<evidence type="ECO:0000256" key="17">
    <source>
        <dbReference type="PIRSR" id="PIRSR600823-5"/>
    </source>
</evidence>
<evidence type="ECO:0000256" key="2">
    <source>
        <dbReference type="ARBA" id="ARBA00002322"/>
    </source>
</evidence>
<feature type="binding site" evidence="15">
    <location>
        <position position="78"/>
    </location>
    <ligand>
        <name>Ca(2+)</name>
        <dbReference type="ChEBI" id="CHEBI:29108"/>
        <label>1</label>
    </ligand>
</feature>
<comment type="caution">
    <text evidence="20">The sequence shown here is derived from an EMBL/GenBank/DDBJ whole genome shotgun (WGS) entry which is preliminary data.</text>
</comment>
<feature type="site" description="Transition state stabilizer" evidence="16">
    <location>
        <position position="70"/>
    </location>
</feature>
<evidence type="ECO:0000256" key="18">
    <source>
        <dbReference type="RuleBase" id="RU362060"/>
    </source>
</evidence>
<dbReference type="InterPro" id="IPR010255">
    <property type="entry name" value="Haem_peroxidase_sf"/>
</dbReference>
<evidence type="ECO:0000313" key="20">
    <source>
        <dbReference type="EMBL" id="OUZ99191.1"/>
    </source>
</evidence>